<evidence type="ECO:0000313" key="4">
    <source>
        <dbReference type="Proteomes" id="UP000825123"/>
    </source>
</evidence>
<evidence type="ECO:0000313" key="3">
    <source>
        <dbReference type="EMBL" id="BCU69864.1"/>
    </source>
</evidence>
<dbReference type="EMBL" id="AP024597">
    <property type="protein sequence ID" value="BCU69864.1"/>
    <property type="molecule type" value="Genomic_DNA"/>
</dbReference>
<organism evidence="3 4">
    <name type="scientific">Stygiolobus caldivivus</name>
    <dbReference type="NCBI Taxonomy" id="2824673"/>
    <lineage>
        <taxon>Archaea</taxon>
        <taxon>Thermoproteota</taxon>
        <taxon>Thermoprotei</taxon>
        <taxon>Sulfolobales</taxon>
        <taxon>Sulfolobaceae</taxon>
        <taxon>Stygiolobus</taxon>
    </lineage>
</organism>
<feature type="transmembrane region" description="Helical" evidence="1">
    <location>
        <begin position="55"/>
        <end position="76"/>
    </location>
</feature>
<dbReference type="AlphaFoldDB" id="A0A8D5U6R5"/>
<accession>A0A8D5U6R5</accession>
<keyword evidence="1" id="KW-1133">Transmembrane helix</keyword>
<name>A0A8D5U6R5_9CREN</name>
<dbReference type="KEGG" id="csty:KN1_11610"/>
<dbReference type="GeneID" id="66162895"/>
<dbReference type="RefSeq" id="WP_221289896.1">
    <property type="nucleotide sequence ID" value="NZ_AP024597.1"/>
</dbReference>
<gene>
    <name evidence="3" type="ORF">KN1_11610</name>
</gene>
<keyword evidence="1" id="KW-0812">Transmembrane</keyword>
<evidence type="ECO:0000259" key="2">
    <source>
        <dbReference type="Pfam" id="PF13240"/>
    </source>
</evidence>
<dbReference type="Pfam" id="PF13240">
    <property type="entry name" value="Zn_Ribbon_1"/>
    <property type="match status" value="1"/>
</dbReference>
<dbReference type="Proteomes" id="UP000825123">
    <property type="component" value="Chromosome"/>
</dbReference>
<dbReference type="InterPro" id="IPR026870">
    <property type="entry name" value="Zinc_ribbon_dom"/>
</dbReference>
<feature type="domain" description="Zinc-ribbon" evidence="2">
    <location>
        <begin position="4"/>
        <end position="26"/>
    </location>
</feature>
<sequence length="309" mass="33000">MTKHCDKCGIDYPDEYQFCQKCGSPLRPIWYQPTTAATPQPPQGQPPNKGFDFKVIGGLLGAVIAVVLVLIVLFALGAPSATALSAVGTTAQQDFGGSWSVMKNSTGVAVYIGNGLYNVTLLNGKKETVSYSDLSSQYLGVLSYSTFQPSGGNYRFMPSFTVYPTKVDFVVANGTVNGQNTLIIGVGVYYNTTPNPACYVYNFTNYIMQNSTFSSFISSISANASKYGINFQVGSSNGFDYYFVSTTNQTFLSTTPISGFASQLGFINITAIGTYGEVSTNEEIGIIMINVPPTLSQAQGIASEVEGSL</sequence>
<keyword evidence="4" id="KW-1185">Reference proteome</keyword>
<proteinExistence type="predicted"/>
<protein>
    <recommendedName>
        <fullName evidence="2">Zinc-ribbon domain-containing protein</fullName>
    </recommendedName>
</protein>
<evidence type="ECO:0000256" key="1">
    <source>
        <dbReference type="SAM" id="Phobius"/>
    </source>
</evidence>
<reference evidence="3 4" key="1">
    <citation type="submission" date="2021-04" db="EMBL/GenBank/DDBJ databases">
        <title>Complete genome sequence of Stygiolobus sp. KN-1.</title>
        <authorList>
            <person name="Nakamura K."/>
            <person name="Sakai H."/>
            <person name="Kurosawa N."/>
        </authorList>
    </citation>
    <scope>NUCLEOTIDE SEQUENCE [LARGE SCALE GENOMIC DNA]</scope>
    <source>
        <strain evidence="3 4">KN-1</strain>
    </source>
</reference>
<keyword evidence="1" id="KW-0472">Membrane</keyword>